<dbReference type="GeneID" id="5853449"/>
<gene>
    <name evidence="2" type="ORF">MGL_3610</name>
</gene>
<dbReference type="InterPro" id="IPR046341">
    <property type="entry name" value="SET_dom_sf"/>
</dbReference>
<dbReference type="OrthoDB" id="265717at2759"/>
<accession>A8QA51</accession>
<dbReference type="PANTHER" id="PTHR12197:SF251">
    <property type="entry name" value="EG:BACR7C10.4 PROTEIN"/>
    <property type="match status" value="1"/>
</dbReference>
<dbReference type="VEuPathDB" id="FungiDB:MGL_3610"/>
<comment type="caution">
    <text evidence="2">The sequence shown here is derived from an EMBL/GenBank/DDBJ whole genome shotgun (WGS) entry which is preliminary data.</text>
</comment>
<evidence type="ECO:0000313" key="3">
    <source>
        <dbReference type="Proteomes" id="UP000008837"/>
    </source>
</evidence>
<dbReference type="Proteomes" id="UP000008837">
    <property type="component" value="Unassembled WGS sequence"/>
</dbReference>
<evidence type="ECO:0000313" key="2">
    <source>
        <dbReference type="EMBL" id="EDP41929.1"/>
    </source>
</evidence>
<dbReference type="GO" id="GO:0005634">
    <property type="term" value="C:nucleus"/>
    <property type="evidence" value="ECO:0007669"/>
    <property type="project" value="TreeGrafter"/>
</dbReference>
<reference evidence="2 3" key="1">
    <citation type="journal article" date="2007" name="Proc. Natl. Acad. Sci. U.S.A.">
        <title>Dandruff-associated Malassezia genomes reveal convergent and divergent virulence traits shared with plant and human fungal pathogens.</title>
        <authorList>
            <person name="Xu J."/>
            <person name="Saunders C.W."/>
            <person name="Hu P."/>
            <person name="Grant R.A."/>
            <person name="Boekhout T."/>
            <person name="Kuramae E.E."/>
            <person name="Kronstad J.W."/>
            <person name="Deangelis Y.M."/>
            <person name="Reeder N.L."/>
            <person name="Johnstone K.R."/>
            <person name="Leland M."/>
            <person name="Fieno A.M."/>
            <person name="Begley W.M."/>
            <person name="Sun Y."/>
            <person name="Lacey M.P."/>
            <person name="Chaudhary T."/>
            <person name="Keough T."/>
            <person name="Chu L."/>
            <person name="Sears R."/>
            <person name="Yuan B."/>
            <person name="Dawson T.L.Jr."/>
        </authorList>
    </citation>
    <scope>NUCLEOTIDE SEQUENCE [LARGE SCALE GENOMIC DNA]</scope>
    <source>
        <strain evidence="3">ATCC MYA-4612 / CBS 7966</strain>
    </source>
</reference>
<sequence length="390" mass="42803">MRHASDWWRPIAAMQSNRQKMSASVRDEAATLAYRLARYIGSEQDLRALGLPSADALMELVCQHETNAFTLADAHLNPLGVCIEPTFALINHSCDPNAVIVFPDRVRGMPSKMHLVAIRAISAGEEVRISYVDVASCQAERQATLLERYCFACECRLCKRMGWRDPRMALWCPQPKCTGWVVFQNAASSWTACTQCEQVPNYVDTRALDAAPALVRHVQQAMYAQDESATLPSSSIICDTLRQLCTQALPSHYSVWPLLYAAHTLAIEAHAWHDAVQWTMLLCVGMQAGERTSQNEISTALYPAGHPQRAVLLATLARLLCQDAVLGLDSLVRSVTRALAWPPIHLDAPDARGRLAQAALVQALQEAMVAFGKETGGGAIGAEIRESLGE</sequence>
<organism evidence="2 3">
    <name type="scientific">Malassezia globosa (strain ATCC MYA-4612 / CBS 7966)</name>
    <name type="common">Dandruff-associated fungus</name>
    <dbReference type="NCBI Taxonomy" id="425265"/>
    <lineage>
        <taxon>Eukaryota</taxon>
        <taxon>Fungi</taxon>
        <taxon>Dikarya</taxon>
        <taxon>Basidiomycota</taxon>
        <taxon>Ustilaginomycotina</taxon>
        <taxon>Malasseziomycetes</taxon>
        <taxon>Malasseziales</taxon>
        <taxon>Malasseziaceae</taxon>
        <taxon>Malassezia</taxon>
    </lineage>
</organism>
<evidence type="ECO:0000259" key="1">
    <source>
        <dbReference type="PROSITE" id="PS50280"/>
    </source>
</evidence>
<dbReference type="EMBL" id="AAYY01000014">
    <property type="protein sequence ID" value="EDP41929.1"/>
    <property type="molecule type" value="Genomic_DNA"/>
</dbReference>
<dbReference type="InterPro" id="IPR011990">
    <property type="entry name" value="TPR-like_helical_dom_sf"/>
</dbReference>
<name>A8QA51_MALGO</name>
<dbReference type="RefSeq" id="XP_001729143.1">
    <property type="nucleotide sequence ID" value="XM_001729091.1"/>
</dbReference>
<keyword evidence="3" id="KW-1185">Reference proteome</keyword>
<dbReference type="InterPro" id="IPR001214">
    <property type="entry name" value="SET_dom"/>
</dbReference>
<proteinExistence type="predicted"/>
<dbReference type="InParanoid" id="A8QA51"/>
<dbReference type="Pfam" id="PF00856">
    <property type="entry name" value="SET"/>
    <property type="match status" value="1"/>
</dbReference>
<feature type="domain" description="SET" evidence="1">
    <location>
        <begin position="15"/>
        <end position="132"/>
    </location>
</feature>
<dbReference type="PROSITE" id="PS50280">
    <property type="entry name" value="SET"/>
    <property type="match status" value="1"/>
</dbReference>
<protein>
    <recommendedName>
        <fullName evidence="1">SET domain-containing protein</fullName>
    </recommendedName>
</protein>
<dbReference type="AlphaFoldDB" id="A8QA51"/>
<dbReference type="Gene3D" id="2.170.270.10">
    <property type="entry name" value="SET domain"/>
    <property type="match status" value="1"/>
</dbReference>
<dbReference type="KEGG" id="mgl:MGL_3610"/>
<dbReference type="InterPro" id="IPR050869">
    <property type="entry name" value="H3K4_H4K5_MeTrfase"/>
</dbReference>
<dbReference type="SUPFAM" id="SSF82199">
    <property type="entry name" value="SET domain"/>
    <property type="match status" value="1"/>
</dbReference>
<dbReference type="Gene3D" id="1.25.40.10">
    <property type="entry name" value="Tetratricopeptide repeat domain"/>
    <property type="match status" value="1"/>
</dbReference>
<dbReference type="PANTHER" id="PTHR12197">
    <property type="entry name" value="HISTONE-LYSINE N-METHYLTRANSFERASE SMYD"/>
    <property type="match status" value="1"/>
</dbReference>
<dbReference type="STRING" id="425265.A8QA51"/>